<reference evidence="3 4" key="1">
    <citation type="submission" date="2020-08" db="EMBL/GenBank/DDBJ databases">
        <authorList>
            <person name="Newling K."/>
            <person name="Davey J."/>
            <person name="Forrester S."/>
        </authorList>
    </citation>
    <scope>NUCLEOTIDE SEQUENCE [LARGE SCALE GENOMIC DNA]</scope>
    <source>
        <strain evidence="4">Crithidia deanei Carvalho (ATCC PRA-265)</strain>
    </source>
</reference>
<dbReference type="OrthoDB" id="10603035at2759"/>
<name>A0A7G2BZE0_9TRYP</name>
<sequence>MTSSPLAGENAPDKGKMSLFEGVDVNVQVEVELMGASSGSTRKIEEQIEKLQHKLKIYERKKKLEKAKVATARIEALKRALQGEEVDLSALENAAAPDTDVSESEDDAPNTGAATTKNRYQFDRLTVLATEGILLPVMNAGEAITITFGLLCRRNTEETLPAVQTNTINLLLFEAKDQEVNRIVPIDITVVRPEGETGTPSNNLVAHSRRSAPPPCLQLLPDDQAQGPTSFFMGSPLVVLRNSIVDDHTEFRFFVKSSLSTTVVVLEPRRLGCSTAYALEARFKFFPRNGLVKKDETLPIVVECTPAVLDRKSTPFP</sequence>
<feature type="region of interest" description="Disordered" evidence="2">
    <location>
        <begin position="94"/>
        <end position="115"/>
    </location>
</feature>
<dbReference type="PANTHER" id="PTHR39211">
    <property type="entry name" value="CHROMOSOME 7, WHOLE GENOME SHOTGUN SEQUENCE"/>
    <property type="match status" value="1"/>
</dbReference>
<protein>
    <submittedName>
        <fullName evidence="3">Uncharacterized protein</fullName>
    </submittedName>
</protein>
<dbReference type="Proteomes" id="UP000515908">
    <property type="component" value="Chromosome 01"/>
</dbReference>
<dbReference type="EMBL" id="LR877145">
    <property type="protein sequence ID" value="CAD2212810.1"/>
    <property type="molecule type" value="Genomic_DNA"/>
</dbReference>
<dbReference type="PANTHER" id="PTHR39211:SF1">
    <property type="entry name" value="ABNORMAL SPINDLE-LIKE MICROCEPHALY-ASSOCIATED PROTEIN ASH DOMAIN-CONTAINING PROTEIN"/>
    <property type="match status" value="1"/>
</dbReference>
<feature type="coiled-coil region" evidence="1">
    <location>
        <begin position="41"/>
        <end position="94"/>
    </location>
</feature>
<evidence type="ECO:0000313" key="4">
    <source>
        <dbReference type="Proteomes" id="UP000515908"/>
    </source>
</evidence>
<keyword evidence="4" id="KW-1185">Reference proteome</keyword>
<keyword evidence="1" id="KW-0175">Coiled coil</keyword>
<evidence type="ECO:0000313" key="3">
    <source>
        <dbReference type="EMBL" id="CAD2212810.1"/>
    </source>
</evidence>
<accession>A0A7G2BZE0</accession>
<dbReference type="VEuPathDB" id="TriTrypDB:ADEAN_000022200"/>
<evidence type="ECO:0000256" key="1">
    <source>
        <dbReference type="SAM" id="Coils"/>
    </source>
</evidence>
<organism evidence="3 4">
    <name type="scientific">Angomonas deanei</name>
    <dbReference type="NCBI Taxonomy" id="59799"/>
    <lineage>
        <taxon>Eukaryota</taxon>
        <taxon>Discoba</taxon>
        <taxon>Euglenozoa</taxon>
        <taxon>Kinetoplastea</taxon>
        <taxon>Metakinetoplastina</taxon>
        <taxon>Trypanosomatida</taxon>
        <taxon>Trypanosomatidae</taxon>
        <taxon>Strigomonadinae</taxon>
        <taxon>Angomonas</taxon>
    </lineage>
</organism>
<proteinExistence type="predicted"/>
<dbReference type="AlphaFoldDB" id="A0A7G2BZE0"/>
<gene>
    <name evidence="3" type="ORF">ADEAN_000022200</name>
</gene>
<evidence type="ECO:0000256" key="2">
    <source>
        <dbReference type="SAM" id="MobiDB-lite"/>
    </source>
</evidence>